<dbReference type="InterPro" id="IPR056861">
    <property type="entry name" value="HMCN1-like_VWA"/>
</dbReference>
<evidence type="ECO:0000256" key="3">
    <source>
        <dbReference type="ARBA" id="ARBA00022729"/>
    </source>
</evidence>
<evidence type="ECO:0000256" key="2">
    <source>
        <dbReference type="ARBA" id="ARBA00022525"/>
    </source>
</evidence>
<evidence type="ECO:0000256" key="1">
    <source>
        <dbReference type="ARBA" id="ARBA00004613"/>
    </source>
</evidence>
<dbReference type="AlphaFoldDB" id="N0E549"/>
<dbReference type="Proteomes" id="UP000013167">
    <property type="component" value="Unassembled WGS sequence"/>
</dbReference>
<dbReference type="InterPro" id="IPR052969">
    <property type="entry name" value="Thr-specific_kinase-like"/>
</dbReference>
<protein>
    <recommendedName>
        <fullName evidence="4">Hemicentin-1-like von Willebrand factor A domain-containing protein</fullName>
    </recommendedName>
</protein>
<proteinExistence type="predicted"/>
<dbReference type="Pfam" id="PF25106">
    <property type="entry name" value="VWA_4"/>
    <property type="match status" value="1"/>
</dbReference>
<keyword evidence="6" id="KW-1185">Reference proteome</keyword>
<evidence type="ECO:0000259" key="4">
    <source>
        <dbReference type="Pfam" id="PF25106"/>
    </source>
</evidence>
<dbReference type="SUPFAM" id="SSF53300">
    <property type="entry name" value="vWA-like"/>
    <property type="match status" value="1"/>
</dbReference>
<feature type="domain" description="Hemicentin-1-like von Willebrand factor A" evidence="4">
    <location>
        <begin position="13"/>
        <end position="139"/>
    </location>
</feature>
<dbReference type="OrthoDB" id="9808778at2"/>
<comment type="subcellular location">
    <subcellularLocation>
        <location evidence="1">Secreted</location>
    </subcellularLocation>
</comment>
<organism evidence="5 6">
    <name type="scientific">Phycicoccus elongatus Lp2</name>
    <dbReference type="NCBI Taxonomy" id="1193181"/>
    <lineage>
        <taxon>Bacteria</taxon>
        <taxon>Bacillati</taxon>
        <taxon>Actinomycetota</taxon>
        <taxon>Actinomycetes</taxon>
        <taxon>Micrococcales</taxon>
        <taxon>Intrasporangiaceae</taxon>
        <taxon>Phycicoccus</taxon>
    </lineage>
</organism>
<name>N0E549_9MICO</name>
<dbReference type="RefSeq" id="WP_010850135.1">
    <property type="nucleotide sequence ID" value="NZ_HF570956.1"/>
</dbReference>
<dbReference type="EMBL" id="CAIZ01000124">
    <property type="protein sequence ID" value="CCH70284.1"/>
    <property type="molecule type" value="Genomic_DNA"/>
</dbReference>
<comment type="caution">
    <text evidence="5">The sequence shown here is derived from an EMBL/GenBank/DDBJ whole genome shotgun (WGS) entry which is preliminary data.</text>
</comment>
<dbReference type="PANTHER" id="PTHR47763">
    <property type="entry name" value="ALPHA-PROTEIN KINASE VWKA"/>
    <property type="match status" value="1"/>
</dbReference>
<dbReference type="Gene3D" id="3.40.50.410">
    <property type="entry name" value="von Willebrand factor, type A domain"/>
    <property type="match status" value="1"/>
</dbReference>
<keyword evidence="2" id="KW-0964">Secreted</keyword>
<evidence type="ECO:0000313" key="5">
    <source>
        <dbReference type="EMBL" id="CCH70284.1"/>
    </source>
</evidence>
<keyword evidence="3" id="KW-0732">Signal</keyword>
<reference evidence="5 6" key="1">
    <citation type="journal article" date="2013" name="ISME J.">
        <title>A metabolic model for members of the genus Tetrasphaera involved in enhanced biological phosphorus removal.</title>
        <authorList>
            <person name="Kristiansen R."/>
            <person name="Nguyen H.T.T."/>
            <person name="Saunders A.M."/>
            <person name="Nielsen J.L."/>
            <person name="Wimmer R."/>
            <person name="Le V.Q."/>
            <person name="McIlroy S.J."/>
            <person name="Petrovski S."/>
            <person name="Seviour R.J."/>
            <person name="Calteau A."/>
            <person name="Nielsen K.L."/>
            <person name="Nielsen P.H."/>
        </authorList>
    </citation>
    <scope>NUCLEOTIDE SEQUENCE [LARGE SCALE GENOMIC DNA]</scope>
    <source>
        <strain evidence="5 6">Lp2</strain>
    </source>
</reference>
<dbReference type="HOGENOM" id="CLU_1110956_0_0_11"/>
<dbReference type="STRING" id="1193181.BN10_540063"/>
<dbReference type="eggNOG" id="COG2304">
    <property type="taxonomic scope" value="Bacteria"/>
</dbReference>
<evidence type="ECO:0000313" key="6">
    <source>
        <dbReference type="Proteomes" id="UP000013167"/>
    </source>
</evidence>
<sequence length="250" mass="25291">MATPTIPPKPDVVLLVDSTYSMNPAIGNVQANLSTILTTVQTAQPDALFAVADYKDMGDSQPFTVDSNLTASAATAIAAANSITASGGGDIPEDQINALYQVGSGAIGFRPDSTRLVVWFGDAMGHDPRNGKTINDAITAPTVSCGPGVNPGGVTPPGYQNAGFYRLVAADNLPGVMVTVSDTKSSASFGPYAPDTTIKLTQALGAAPSAVPGEGAVNWKILLKGDALLTATDAAGNTATATCKVPPKGK</sequence>
<dbReference type="InterPro" id="IPR036465">
    <property type="entry name" value="vWFA_dom_sf"/>
</dbReference>
<accession>N0E549</accession>
<gene>
    <name evidence="5" type="ORF">BN10_540063</name>
</gene>